<dbReference type="Gene3D" id="3.40.50.150">
    <property type="entry name" value="Vaccinia Virus protein VP39"/>
    <property type="match status" value="1"/>
</dbReference>
<keyword evidence="3" id="KW-0620">Polyamine biosynthesis</keyword>
<dbReference type="GO" id="GO:0004766">
    <property type="term" value="F:spermidine synthase activity"/>
    <property type="evidence" value="ECO:0007669"/>
    <property type="project" value="UniProtKB-EC"/>
</dbReference>
<dbReference type="Pfam" id="PF01564">
    <property type="entry name" value="Spermine_synth"/>
    <property type="match status" value="1"/>
</dbReference>
<feature type="domain" description="PABS" evidence="4">
    <location>
        <begin position="98"/>
        <end position="258"/>
    </location>
</feature>
<protein>
    <submittedName>
        <fullName evidence="5">Putative Spermidine synthase (Modular protein)</fullName>
        <ecNumber evidence="5">2.5.1.16</ecNumber>
    </submittedName>
</protein>
<evidence type="ECO:0000256" key="2">
    <source>
        <dbReference type="ARBA" id="ARBA00022679"/>
    </source>
</evidence>
<evidence type="ECO:0000313" key="5">
    <source>
        <dbReference type="EMBL" id="CBI05037.1"/>
    </source>
</evidence>
<dbReference type="SUPFAM" id="SSF53335">
    <property type="entry name" value="S-adenosyl-L-methionine-dependent methyltransferases"/>
    <property type="match status" value="1"/>
</dbReference>
<comment type="caution">
    <text evidence="5">The sequence shown here is derived from an EMBL/GenBank/DDBJ whole genome shotgun (WGS) entry which is preliminary data.</text>
</comment>
<keyword evidence="2 5" id="KW-0808">Transferase</keyword>
<reference evidence="5" key="1">
    <citation type="submission" date="2009-10" db="EMBL/GenBank/DDBJ databases">
        <title>Diversity of trophic interactions inside an arsenic-rich microbial ecosystem.</title>
        <authorList>
            <person name="Bertin P.N."/>
            <person name="Heinrich-Salmeron A."/>
            <person name="Pelletier E."/>
            <person name="Goulhen-Chollet F."/>
            <person name="Arsene-Ploetze F."/>
            <person name="Gallien S."/>
            <person name="Calteau A."/>
            <person name="Vallenet D."/>
            <person name="Casiot C."/>
            <person name="Chane-Woon-Ming B."/>
            <person name="Giloteaux L."/>
            <person name="Barakat M."/>
            <person name="Bonnefoy V."/>
            <person name="Bruneel O."/>
            <person name="Chandler M."/>
            <person name="Cleiss J."/>
            <person name="Duran R."/>
            <person name="Elbaz-Poulichet F."/>
            <person name="Fonknechten N."/>
            <person name="Lauga B."/>
            <person name="Mornico D."/>
            <person name="Ortet P."/>
            <person name="Schaeffer C."/>
            <person name="Siguier P."/>
            <person name="Alexander Thil Smith A."/>
            <person name="Van Dorsselaer A."/>
            <person name="Weissenbach J."/>
            <person name="Medigue C."/>
            <person name="Le Paslier D."/>
        </authorList>
    </citation>
    <scope>NUCLEOTIDE SEQUENCE</scope>
</reference>
<dbReference type="GO" id="GO:0006596">
    <property type="term" value="P:polyamine biosynthetic process"/>
    <property type="evidence" value="ECO:0007669"/>
    <property type="project" value="UniProtKB-KW"/>
</dbReference>
<sequence>MDYPGSKYNTATKSLLLISTARRKGCTKNMNESAGSLTNSPDLPSQPVLAQPFAQEDFRSITLRFDLSATQSTMHKSAPDKLVLGYTRTMMGFLILQPKPKRIAMIGLGGGSLAKYCLRHIPDAHFTAVEINPKVIELRDRFGIPPDGPNFQVLSGDGAVYVSNHTKPVDVLLVDGFNHDGQPRQLCSARFYNDCYAKLRKNGVLVINMLSSDWQCDAYVARIQTSFDNQVIVIDAEESGNKIVFAYKGTDFPRLASEISDRVRALRPSHSISLHATAQKLSQQFKQLYSCRA</sequence>
<dbReference type="AlphaFoldDB" id="E6QCW1"/>
<dbReference type="PANTHER" id="PTHR43317">
    <property type="entry name" value="THERMOSPERMINE SYNTHASE ACAULIS5"/>
    <property type="match status" value="1"/>
</dbReference>
<dbReference type="EMBL" id="CABP01000093">
    <property type="protein sequence ID" value="CBI05037.1"/>
    <property type="molecule type" value="Genomic_DNA"/>
</dbReference>
<name>E6QCW1_9ZZZZ</name>
<dbReference type="PROSITE" id="PS51006">
    <property type="entry name" value="PABS_2"/>
    <property type="match status" value="1"/>
</dbReference>
<evidence type="ECO:0000256" key="1">
    <source>
        <dbReference type="ARBA" id="ARBA00007867"/>
    </source>
</evidence>
<comment type="similarity">
    <text evidence="1">Belongs to the spermidine/spermine synthase family.</text>
</comment>
<gene>
    <name evidence="5" type="ORF">CARN5_1484</name>
</gene>
<dbReference type="EC" id="2.5.1.16" evidence="5"/>
<dbReference type="InterPro" id="IPR029063">
    <property type="entry name" value="SAM-dependent_MTases_sf"/>
</dbReference>
<evidence type="ECO:0000256" key="3">
    <source>
        <dbReference type="ARBA" id="ARBA00023115"/>
    </source>
</evidence>
<evidence type="ECO:0000259" key="4">
    <source>
        <dbReference type="PROSITE" id="PS51006"/>
    </source>
</evidence>
<accession>E6QCW1</accession>
<dbReference type="InterPro" id="IPR030374">
    <property type="entry name" value="PABS"/>
</dbReference>
<dbReference type="PANTHER" id="PTHR43317:SF11">
    <property type="entry name" value="POLYAMINE AMINOPROPYLTRANSFERASE 2"/>
    <property type="match status" value="1"/>
</dbReference>
<dbReference type="CDD" id="cd02440">
    <property type="entry name" value="AdoMet_MTases"/>
    <property type="match status" value="1"/>
</dbReference>
<proteinExistence type="inferred from homology"/>
<organism evidence="5">
    <name type="scientific">mine drainage metagenome</name>
    <dbReference type="NCBI Taxonomy" id="410659"/>
    <lineage>
        <taxon>unclassified sequences</taxon>
        <taxon>metagenomes</taxon>
        <taxon>ecological metagenomes</taxon>
    </lineage>
</organism>